<sequence>MGAVADKQRPADPAYAVYVSGAKIVNLTLIGEL</sequence>
<gene>
    <name evidence="1" type="ORF">J2T15_006249</name>
</gene>
<dbReference type="EMBL" id="JAUSSU010000025">
    <property type="protein sequence ID" value="MDQ0116767.1"/>
    <property type="molecule type" value="Genomic_DNA"/>
</dbReference>
<dbReference type="Proteomes" id="UP001229346">
    <property type="component" value="Unassembled WGS sequence"/>
</dbReference>
<evidence type="ECO:0000313" key="2">
    <source>
        <dbReference type="Proteomes" id="UP001229346"/>
    </source>
</evidence>
<evidence type="ECO:0000313" key="1">
    <source>
        <dbReference type="EMBL" id="MDQ0116767.1"/>
    </source>
</evidence>
<protein>
    <submittedName>
        <fullName evidence="1">Uncharacterized protein</fullName>
    </submittedName>
</protein>
<organism evidence="1 2">
    <name type="scientific">Paenibacillus harenae</name>
    <dbReference type="NCBI Taxonomy" id="306543"/>
    <lineage>
        <taxon>Bacteria</taxon>
        <taxon>Bacillati</taxon>
        <taxon>Bacillota</taxon>
        <taxon>Bacilli</taxon>
        <taxon>Bacillales</taxon>
        <taxon>Paenibacillaceae</taxon>
        <taxon>Paenibacillus</taxon>
    </lineage>
</organism>
<proteinExistence type="predicted"/>
<comment type="caution">
    <text evidence="1">The sequence shown here is derived from an EMBL/GenBank/DDBJ whole genome shotgun (WGS) entry which is preliminary data.</text>
</comment>
<keyword evidence="2" id="KW-1185">Reference proteome</keyword>
<accession>A0ABT9UAW4</accession>
<reference evidence="1 2" key="1">
    <citation type="submission" date="2023-07" db="EMBL/GenBank/DDBJ databases">
        <title>Sorghum-associated microbial communities from plants grown in Nebraska, USA.</title>
        <authorList>
            <person name="Schachtman D."/>
        </authorList>
    </citation>
    <scope>NUCLEOTIDE SEQUENCE [LARGE SCALE GENOMIC DNA]</scope>
    <source>
        <strain evidence="1 2">CC482</strain>
    </source>
</reference>
<name>A0ABT9UAW4_PAEHA</name>